<organism evidence="3 4">
    <name type="scientific">Microbaculum marinisediminis</name>
    <dbReference type="NCBI Taxonomy" id="2931392"/>
    <lineage>
        <taxon>Bacteria</taxon>
        <taxon>Pseudomonadati</taxon>
        <taxon>Pseudomonadota</taxon>
        <taxon>Alphaproteobacteria</taxon>
        <taxon>Hyphomicrobiales</taxon>
        <taxon>Tepidamorphaceae</taxon>
        <taxon>Microbaculum</taxon>
    </lineage>
</organism>
<dbReference type="SUPFAM" id="SSF55681">
    <property type="entry name" value="Class II aaRS and biotin synthetases"/>
    <property type="match status" value="1"/>
</dbReference>
<evidence type="ECO:0000259" key="2">
    <source>
        <dbReference type="PROSITE" id="PS51733"/>
    </source>
</evidence>
<dbReference type="AlphaFoldDB" id="A0AAW5R473"/>
<dbReference type="RefSeq" id="WP_261618175.1">
    <property type="nucleotide sequence ID" value="NZ_JALIDZ010000013.1"/>
</dbReference>
<sequence>MNTAAAQKPFRVIDTGIRPCREQIAFDQALIESHKAGTIPDTVRFLQFPPSVLVGRHQAISQELNLDACRAAGVGIGRRITGGGALYLDEGQFGWELVFRRSTLAIDNLGDLAREICEAAAAGLSKLGIDARYRPRNDIEVDGRKISGTGGFFDGSTIFYQGTTLVDMDASRMAALLNIPAAKLAKRGETSGVQRVVTLRELFGGTPPAIAEVKQALLEGFAERLGITPQPGDITAEEEQTSRRLFDEDIGTDAFVYEIDDPAGRADVLVGSHTGRGGTITAHLRLEGPNQDRIREIVITGDFFVTPPKTVMNLEAALRGALLADVTEVIDTFFAEAQVGLLTAAPADFATAIANATAPAEEPPSETSPKGADAITG</sequence>
<dbReference type="Gene3D" id="3.30.390.50">
    <property type="entry name" value="CO dehydrogenase flavoprotein, C-terminal domain"/>
    <property type="match status" value="1"/>
</dbReference>
<dbReference type="PROSITE" id="PS51733">
    <property type="entry name" value="BPL_LPL_CATALYTIC"/>
    <property type="match status" value="1"/>
</dbReference>
<accession>A0AAW5R473</accession>
<dbReference type="PANTHER" id="PTHR43679">
    <property type="entry name" value="OCTANOYLTRANSFERASE LIPM-RELATED"/>
    <property type="match status" value="1"/>
</dbReference>
<name>A0AAW5R473_9HYPH</name>
<feature type="region of interest" description="Disordered" evidence="1">
    <location>
        <begin position="357"/>
        <end position="377"/>
    </location>
</feature>
<evidence type="ECO:0000313" key="3">
    <source>
        <dbReference type="EMBL" id="MCT8974589.1"/>
    </source>
</evidence>
<dbReference type="InterPro" id="IPR004143">
    <property type="entry name" value="BPL_LPL_catalytic"/>
</dbReference>
<dbReference type="CDD" id="cd16443">
    <property type="entry name" value="LplA"/>
    <property type="match status" value="1"/>
</dbReference>
<feature type="domain" description="BPL/LPL catalytic" evidence="2">
    <location>
        <begin position="37"/>
        <end position="229"/>
    </location>
</feature>
<protein>
    <submittedName>
        <fullName evidence="3">Lipoate--protein ligase family protein</fullName>
    </submittedName>
</protein>
<dbReference type="Proteomes" id="UP001320898">
    <property type="component" value="Unassembled WGS sequence"/>
</dbReference>
<dbReference type="InterPro" id="IPR045864">
    <property type="entry name" value="aa-tRNA-synth_II/BPL/LPL"/>
</dbReference>
<dbReference type="InterPro" id="IPR050664">
    <property type="entry name" value="Octanoyltrans_LipM/LipL"/>
</dbReference>
<dbReference type="Gene3D" id="3.30.930.10">
    <property type="entry name" value="Bira Bifunctional Protein, Domain 2"/>
    <property type="match status" value="1"/>
</dbReference>
<dbReference type="EMBL" id="JALIDZ010000013">
    <property type="protein sequence ID" value="MCT8974589.1"/>
    <property type="molecule type" value="Genomic_DNA"/>
</dbReference>
<comment type="caution">
    <text evidence="3">The sequence shown here is derived from an EMBL/GenBank/DDBJ whole genome shotgun (WGS) entry which is preliminary data.</text>
</comment>
<reference evidence="3 4" key="1">
    <citation type="submission" date="2022-04" db="EMBL/GenBank/DDBJ databases">
        <authorList>
            <person name="Ye Y.-Q."/>
            <person name="Du Z.-J."/>
        </authorList>
    </citation>
    <scope>NUCLEOTIDE SEQUENCE [LARGE SCALE GENOMIC DNA]</scope>
    <source>
        <strain evidence="3 4">A6E488</strain>
    </source>
</reference>
<evidence type="ECO:0000256" key="1">
    <source>
        <dbReference type="SAM" id="MobiDB-lite"/>
    </source>
</evidence>
<gene>
    <name evidence="3" type="ORF">MUB46_22210</name>
</gene>
<keyword evidence="3" id="KW-0436">Ligase</keyword>
<dbReference type="GO" id="GO:0016874">
    <property type="term" value="F:ligase activity"/>
    <property type="evidence" value="ECO:0007669"/>
    <property type="project" value="UniProtKB-KW"/>
</dbReference>
<dbReference type="PANTHER" id="PTHR43679:SF2">
    <property type="entry name" value="OCTANOYL-[GCVH]:PROTEIN N-OCTANOYLTRANSFERASE"/>
    <property type="match status" value="1"/>
</dbReference>
<dbReference type="Pfam" id="PF21948">
    <property type="entry name" value="LplA-B_cat"/>
    <property type="match status" value="1"/>
</dbReference>
<evidence type="ECO:0000313" key="4">
    <source>
        <dbReference type="Proteomes" id="UP001320898"/>
    </source>
</evidence>
<proteinExistence type="predicted"/>
<keyword evidence="4" id="KW-1185">Reference proteome</keyword>